<reference evidence="1" key="1">
    <citation type="submission" date="2021-01" db="EMBL/GenBank/DDBJ databases">
        <authorList>
            <consortium name="Genoscope - CEA"/>
            <person name="William W."/>
        </authorList>
    </citation>
    <scope>NUCLEOTIDE SEQUENCE</scope>
</reference>
<proteinExistence type="predicted"/>
<protein>
    <submittedName>
        <fullName evidence="1">Uncharacterized protein</fullName>
    </submittedName>
</protein>
<dbReference type="Proteomes" id="UP000692954">
    <property type="component" value="Unassembled WGS sequence"/>
</dbReference>
<organism evidence="1 2">
    <name type="scientific">Paramecium sonneborni</name>
    <dbReference type="NCBI Taxonomy" id="65129"/>
    <lineage>
        <taxon>Eukaryota</taxon>
        <taxon>Sar</taxon>
        <taxon>Alveolata</taxon>
        <taxon>Ciliophora</taxon>
        <taxon>Intramacronucleata</taxon>
        <taxon>Oligohymenophorea</taxon>
        <taxon>Peniculida</taxon>
        <taxon>Parameciidae</taxon>
        <taxon>Paramecium</taxon>
    </lineage>
</organism>
<dbReference type="AlphaFoldDB" id="A0A8S1MYG8"/>
<gene>
    <name evidence="1" type="ORF">PSON_ATCC_30995.1.T0430227</name>
</gene>
<dbReference type="EMBL" id="CAJJDN010000043">
    <property type="protein sequence ID" value="CAD8082496.1"/>
    <property type="molecule type" value="Genomic_DNA"/>
</dbReference>
<keyword evidence="2" id="KW-1185">Reference proteome</keyword>
<sequence length="218" mass="26206">MVSSEENYIWYGVSQMQLLSFSRYFKDLVIRSNVQIILRNSLSDQKLSCCKERKQMSEKFHNLINNIIMFIIMNSNLCSFPEVAINQILYGRLNKISCQGQVLDHYLGKKQYVNLQFQYYVLIDDIYDMKKINYFFKQYNNYRYQELCQVINQSFPNQFKIWVKIYLGSGSKEIDRLFVFELKKGSFIRIGRRQFNQQEIAQLLMNKNFQCFIIKRGI</sequence>
<comment type="caution">
    <text evidence="1">The sequence shown here is derived from an EMBL/GenBank/DDBJ whole genome shotgun (WGS) entry which is preliminary data.</text>
</comment>
<evidence type="ECO:0000313" key="2">
    <source>
        <dbReference type="Proteomes" id="UP000692954"/>
    </source>
</evidence>
<accession>A0A8S1MYG8</accession>
<name>A0A8S1MYG8_9CILI</name>
<evidence type="ECO:0000313" key="1">
    <source>
        <dbReference type="EMBL" id="CAD8082496.1"/>
    </source>
</evidence>